<dbReference type="Pfam" id="PF05649">
    <property type="entry name" value="Peptidase_M13_N"/>
    <property type="match status" value="1"/>
</dbReference>
<evidence type="ECO:0000313" key="3">
    <source>
        <dbReference type="EMBL" id="MEV8467849.1"/>
    </source>
</evidence>
<evidence type="ECO:0000259" key="2">
    <source>
        <dbReference type="Pfam" id="PF05649"/>
    </source>
</evidence>
<evidence type="ECO:0000313" key="4">
    <source>
        <dbReference type="Proteomes" id="UP001553161"/>
    </source>
</evidence>
<gene>
    <name evidence="3" type="ORF">AB0T83_13795</name>
</gene>
<evidence type="ECO:0000256" key="1">
    <source>
        <dbReference type="SAM" id="MobiDB-lite"/>
    </source>
</evidence>
<dbReference type="Gene3D" id="1.10.1380.10">
    <property type="entry name" value="Neutral endopeptidase , domain2"/>
    <property type="match status" value="1"/>
</dbReference>
<protein>
    <submittedName>
        <fullName evidence="3">M13 family metallopeptidase N-terminal domain-containing protein</fullName>
    </submittedName>
</protein>
<proteinExistence type="predicted"/>
<dbReference type="SUPFAM" id="SSF55486">
    <property type="entry name" value="Metalloproteases ('zincins'), catalytic domain"/>
    <property type="match status" value="1"/>
</dbReference>
<dbReference type="InterPro" id="IPR008753">
    <property type="entry name" value="Peptidase_M13_N"/>
</dbReference>
<comment type="caution">
    <text evidence="3">The sequence shown here is derived from an EMBL/GenBank/DDBJ whole genome shotgun (WGS) entry which is preliminary data.</text>
</comment>
<sequence>MKRPRTQMKIAISEAGANAATAPKGSRIQRVGDFYNAFMDTAALDAAGLAPLQPELDRVARMSDMDDLIRFIGNMVHIGTPALLMGFGPEVDLADSTVYATYGGSGSFGAPKEFTDLLGNSAGAHLLEAYRAYVQAVMEIAGRSPEQAARSQTRCKTWNPRRRRAS</sequence>
<feature type="region of interest" description="Disordered" evidence="1">
    <location>
        <begin position="145"/>
        <end position="166"/>
    </location>
</feature>
<feature type="domain" description="Peptidase M13 N-terminal" evidence="2">
    <location>
        <begin position="18"/>
        <end position="150"/>
    </location>
</feature>
<reference evidence="3 4" key="1">
    <citation type="submission" date="2024-07" db="EMBL/GenBank/DDBJ databases">
        <authorList>
            <person name="Kang M."/>
        </authorList>
    </citation>
    <scope>NUCLEOTIDE SEQUENCE [LARGE SCALE GENOMIC DNA]</scope>
    <source>
        <strain evidence="3 4">DFM31</strain>
    </source>
</reference>
<dbReference type="EMBL" id="JBFBVU010000018">
    <property type="protein sequence ID" value="MEV8467849.1"/>
    <property type="molecule type" value="Genomic_DNA"/>
</dbReference>
<keyword evidence="4" id="KW-1185">Reference proteome</keyword>
<organism evidence="3 4">
    <name type="scientific">Meridianimarinicoccus marinus</name>
    <dbReference type="NCBI Taxonomy" id="3231483"/>
    <lineage>
        <taxon>Bacteria</taxon>
        <taxon>Pseudomonadati</taxon>
        <taxon>Pseudomonadota</taxon>
        <taxon>Alphaproteobacteria</taxon>
        <taxon>Rhodobacterales</taxon>
        <taxon>Paracoccaceae</taxon>
        <taxon>Meridianimarinicoccus</taxon>
    </lineage>
</organism>
<name>A0ABV3L8E8_9RHOB</name>
<dbReference type="Proteomes" id="UP001553161">
    <property type="component" value="Unassembled WGS sequence"/>
</dbReference>
<dbReference type="InterPro" id="IPR042089">
    <property type="entry name" value="Peptidase_M13_dom_2"/>
</dbReference>
<accession>A0ABV3L8E8</accession>